<dbReference type="InterPro" id="IPR008428">
    <property type="entry name" value="Chond_GalNAc"/>
</dbReference>
<keyword evidence="4" id="KW-0812">Transmembrane</keyword>
<keyword evidence="11" id="KW-1185">Reference proteome</keyword>
<keyword evidence="7 9" id="KW-0333">Golgi apparatus</keyword>
<evidence type="ECO:0000313" key="12">
    <source>
        <dbReference type="WBParaSite" id="SBAD_0001265001-mRNA-1"/>
    </source>
</evidence>
<reference evidence="10 11" key="2">
    <citation type="submission" date="2018-11" db="EMBL/GenBank/DDBJ databases">
        <authorList>
            <consortium name="Pathogen Informatics"/>
        </authorList>
    </citation>
    <scope>NUCLEOTIDE SEQUENCE [LARGE SCALE GENOMIC DNA]</scope>
</reference>
<comment type="subcellular location">
    <subcellularLocation>
        <location evidence="1 9">Golgi apparatus</location>
        <location evidence="1 9">Golgi stack membrane</location>
        <topology evidence="1 9">Single-pass type II membrane protein</topology>
    </subcellularLocation>
</comment>
<dbReference type="SUPFAM" id="SSF53448">
    <property type="entry name" value="Nucleotide-diphospho-sugar transferases"/>
    <property type="match status" value="1"/>
</dbReference>
<name>A0A183J8P7_9BILA</name>
<evidence type="ECO:0000313" key="11">
    <source>
        <dbReference type="Proteomes" id="UP000270296"/>
    </source>
</evidence>
<dbReference type="Gene3D" id="3.90.550.10">
    <property type="entry name" value="Spore Coat Polysaccharide Biosynthesis Protein SpsA, Chain A"/>
    <property type="match status" value="1"/>
</dbReference>
<keyword evidence="6" id="KW-1133">Transmembrane helix</keyword>
<comment type="similarity">
    <text evidence="2 9">Belongs to the chondroitin N-acetylgalactosaminyltransferase family.</text>
</comment>
<dbReference type="GO" id="GO:0032580">
    <property type="term" value="C:Golgi cisterna membrane"/>
    <property type="evidence" value="ECO:0007669"/>
    <property type="project" value="UniProtKB-SubCell"/>
</dbReference>
<evidence type="ECO:0000256" key="8">
    <source>
        <dbReference type="ARBA" id="ARBA00023136"/>
    </source>
</evidence>
<dbReference type="GO" id="GO:0047238">
    <property type="term" value="F:glucuronosyl-N-acetylgalactosaminyl-proteoglycan 4-beta-N-acetylgalactosaminyltransferase activity"/>
    <property type="evidence" value="ECO:0007669"/>
    <property type="project" value="TreeGrafter"/>
</dbReference>
<dbReference type="InterPro" id="IPR051227">
    <property type="entry name" value="CS_glycosyltransferase"/>
</dbReference>
<keyword evidence="5 9" id="KW-0735">Signal-anchor</keyword>
<evidence type="ECO:0000256" key="3">
    <source>
        <dbReference type="ARBA" id="ARBA00022679"/>
    </source>
</evidence>
<keyword evidence="3 9" id="KW-0808">Transferase</keyword>
<evidence type="ECO:0000256" key="7">
    <source>
        <dbReference type="ARBA" id="ARBA00023034"/>
    </source>
</evidence>
<evidence type="ECO:0000256" key="5">
    <source>
        <dbReference type="ARBA" id="ARBA00022968"/>
    </source>
</evidence>
<dbReference type="PANTHER" id="PTHR12369">
    <property type="entry name" value="CHONDROITIN SYNTHASE"/>
    <property type="match status" value="1"/>
</dbReference>
<dbReference type="WBParaSite" id="SBAD_0001265001-mRNA-1">
    <property type="protein sequence ID" value="SBAD_0001265001-mRNA-1"/>
    <property type="gene ID" value="SBAD_0001265001"/>
</dbReference>
<dbReference type="EMBL" id="UZAM01017292">
    <property type="protein sequence ID" value="VDP46696.1"/>
    <property type="molecule type" value="Genomic_DNA"/>
</dbReference>
<reference evidence="12" key="1">
    <citation type="submission" date="2016-06" db="UniProtKB">
        <authorList>
            <consortium name="WormBaseParasite"/>
        </authorList>
    </citation>
    <scope>IDENTIFICATION</scope>
</reference>
<evidence type="ECO:0000256" key="1">
    <source>
        <dbReference type="ARBA" id="ARBA00004447"/>
    </source>
</evidence>
<dbReference type="Proteomes" id="UP000270296">
    <property type="component" value="Unassembled WGS sequence"/>
</dbReference>
<dbReference type="InterPro" id="IPR029044">
    <property type="entry name" value="Nucleotide-diphossugar_trans"/>
</dbReference>
<evidence type="ECO:0000256" key="2">
    <source>
        <dbReference type="ARBA" id="ARBA00009239"/>
    </source>
</evidence>
<evidence type="ECO:0000256" key="4">
    <source>
        <dbReference type="ARBA" id="ARBA00022692"/>
    </source>
</evidence>
<sequence length="412" mass="47784">MYYELREHCKIIPWDFFASDVHYCSGALFCPRHNVEMHYRRALSDVVQQIIDLVNKNSRQKGRALEFREILYGYHRVDPLHGAEYVLDLLLLYKRFKGRHLSVHVRRHAYIRQSFAAAEIVEVVSARMPLHFSPNVRLPAERLINVIIPLRGRLEALKRFLDNFEKTCLQRGEAVRLTIVQFPSQPVVDNSIKSLVESLKVKYRQRHVIQLILLKAQNFSRAFGLHQGSKLCSQDSLMFFTDIDVIFTHELLYRIRMNTIKGKQVFYPSVFSEYESVKSKASSSGVQHENAGGIGRAPEEGYFRHFGFGLVSLYRQDYEGVGGFNLSIKGWGMEDVDLFVKFMRNLTYTVFRAPEPDLVHIYHAAECLKQRLAANQKLMCIGSLSATYLSVYELTELIRQHKPFNEESALRE</sequence>
<dbReference type="Pfam" id="PF05679">
    <property type="entry name" value="CHGN"/>
    <property type="match status" value="1"/>
</dbReference>
<evidence type="ECO:0000256" key="9">
    <source>
        <dbReference type="RuleBase" id="RU364016"/>
    </source>
</evidence>
<organism evidence="12">
    <name type="scientific">Soboliphyme baturini</name>
    <dbReference type="NCBI Taxonomy" id="241478"/>
    <lineage>
        <taxon>Eukaryota</taxon>
        <taxon>Metazoa</taxon>
        <taxon>Ecdysozoa</taxon>
        <taxon>Nematoda</taxon>
        <taxon>Enoplea</taxon>
        <taxon>Dorylaimia</taxon>
        <taxon>Dioctophymatida</taxon>
        <taxon>Dioctophymatoidea</taxon>
        <taxon>Soboliphymatidae</taxon>
        <taxon>Soboliphyme</taxon>
    </lineage>
</organism>
<dbReference type="EC" id="2.4.1.-" evidence="9"/>
<protein>
    <recommendedName>
        <fullName evidence="9">Hexosyltransferase</fullName>
        <ecNumber evidence="9">2.4.1.-</ecNumber>
    </recommendedName>
</protein>
<accession>A0A183J8P7</accession>
<dbReference type="AlphaFoldDB" id="A0A183J8P7"/>
<keyword evidence="8" id="KW-0472">Membrane</keyword>
<evidence type="ECO:0000313" key="10">
    <source>
        <dbReference type="EMBL" id="VDP46696.1"/>
    </source>
</evidence>
<dbReference type="OrthoDB" id="431432at2759"/>
<dbReference type="PANTHER" id="PTHR12369:SF11">
    <property type="entry name" value="HEXOSYLTRANSFERASE"/>
    <property type="match status" value="1"/>
</dbReference>
<gene>
    <name evidence="10" type="ORF">SBAD_LOCUS12245</name>
</gene>
<proteinExistence type="inferred from homology"/>
<evidence type="ECO:0000256" key="6">
    <source>
        <dbReference type="ARBA" id="ARBA00022989"/>
    </source>
</evidence>